<dbReference type="Pfam" id="PF05116">
    <property type="entry name" value="S6PP"/>
    <property type="match status" value="1"/>
</dbReference>
<dbReference type="GO" id="GO:0016787">
    <property type="term" value="F:hydrolase activity"/>
    <property type="evidence" value="ECO:0007669"/>
    <property type="project" value="UniProtKB-KW"/>
</dbReference>
<evidence type="ECO:0000313" key="4">
    <source>
        <dbReference type="Proteomes" id="UP000187209"/>
    </source>
</evidence>
<evidence type="ECO:0000256" key="1">
    <source>
        <dbReference type="ARBA" id="ARBA00022801"/>
    </source>
</evidence>
<organism evidence="3 4">
    <name type="scientific">Stentor coeruleus</name>
    <dbReference type="NCBI Taxonomy" id="5963"/>
    <lineage>
        <taxon>Eukaryota</taxon>
        <taxon>Sar</taxon>
        <taxon>Alveolata</taxon>
        <taxon>Ciliophora</taxon>
        <taxon>Postciliodesmatophora</taxon>
        <taxon>Heterotrichea</taxon>
        <taxon>Heterotrichida</taxon>
        <taxon>Stentoridae</taxon>
        <taxon>Stentor</taxon>
    </lineage>
</organism>
<gene>
    <name evidence="3" type="ORF">SteCoe_22085</name>
</gene>
<protein>
    <recommendedName>
        <fullName evidence="2">Sucrose phosphatase-like domain-containing protein</fullName>
    </recommendedName>
</protein>
<dbReference type="PANTHER" id="PTHR46521">
    <property type="entry name" value="SUCROSE-PHOSPHATASE 2-RELATED"/>
    <property type="match status" value="1"/>
</dbReference>
<dbReference type="InterPro" id="IPR006380">
    <property type="entry name" value="SPP-like_dom"/>
</dbReference>
<sequence>MSEIYLYLRKLENFSIIVNGSQELGYEIYNKRWGMFHMDEDDFQFRTVSNSEILTNSYHLPSKGRYALYKGELIEIVSEKKKVLLVSDLDKTLWSPLDETNEAYDVFIKYWISHFGFNDSILVYNTGRNLKEYIEASKNLFEPDAIVLVLGNYAYVFNELGEPIIQEDYQVVLRDFIDPDWDSQFFSSLILSKFEINPDFLRFIDPYNICFIIPDEVLFQKLDEIKEFVKNPNKERYEGRLLNAKCIVSRQYCINEHFLEILPISAGKHLGLIYCQRKFGFTNDNTMIAGDSLNDIDVLKHPVYGVLVGNSEPLVKEWYAKKPRANKYLSTLTMAYAVKEGLEKFVEDSFI</sequence>
<keyword evidence="1" id="KW-0378">Hydrolase</keyword>
<comment type="caution">
    <text evidence="3">The sequence shown here is derived from an EMBL/GenBank/DDBJ whole genome shotgun (WGS) entry which is preliminary data.</text>
</comment>
<dbReference type="Proteomes" id="UP000187209">
    <property type="component" value="Unassembled WGS sequence"/>
</dbReference>
<proteinExistence type="predicted"/>
<dbReference type="EMBL" id="MPUH01000536">
    <property type="protein sequence ID" value="OMJ78153.1"/>
    <property type="molecule type" value="Genomic_DNA"/>
</dbReference>
<dbReference type="InterPro" id="IPR036412">
    <property type="entry name" value="HAD-like_sf"/>
</dbReference>
<dbReference type="SFLD" id="SFLDS00003">
    <property type="entry name" value="Haloacid_Dehalogenase"/>
    <property type="match status" value="1"/>
</dbReference>
<accession>A0A1R2BMV9</accession>
<evidence type="ECO:0000313" key="3">
    <source>
        <dbReference type="EMBL" id="OMJ78153.1"/>
    </source>
</evidence>
<keyword evidence="4" id="KW-1185">Reference proteome</keyword>
<name>A0A1R2BMV9_9CILI</name>
<dbReference type="SFLD" id="SFLDG01141">
    <property type="entry name" value="C2.B.1:_Sucrose_Phosphatase_Li"/>
    <property type="match status" value="1"/>
</dbReference>
<dbReference type="SUPFAM" id="SSF56784">
    <property type="entry name" value="HAD-like"/>
    <property type="match status" value="1"/>
</dbReference>
<dbReference type="PANTHER" id="PTHR46521:SF4">
    <property type="entry name" value="SUCROSE-PHOSPHATASE 2-RELATED"/>
    <property type="match status" value="1"/>
</dbReference>
<dbReference type="AlphaFoldDB" id="A0A1R2BMV9"/>
<feature type="domain" description="Sucrose phosphatase-like" evidence="2">
    <location>
        <begin position="82"/>
        <end position="345"/>
    </location>
</feature>
<dbReference type="InterPro" id="IPR023214">
    <property type="entry name" value="HAD_sf"/>
</dbReference>
<reference evidence="3 4" key="1">
    <citation type="submission" date="2016-11" db="EMBL/GenBank/DDBJ databases">
        <title>The macronuclear genome of Stentor coeruleus: a giant cell with tiny introns.</title>
        <authorList>
            <person name="Slabodnick M."/>
            <person name="Ruby J.G."/>
            <person name="Reiff S.B."/>
            <person name="Swart E.C."/>
            <person name="Gosai S."/>
            <person name="Prabakaran S."/>
            <person name="Witkowska E."/>
            <person name="Larue G.E."/>
            <person name="Fisher S."/>
            <person name="Freeman R.M."/>
            <person name="Gunawardena J."/>
            <person name="Chu W."/>
            <person name="Stover N.A."/>
            <person name="Gregory B.D."/>
            <person name="Nowacki M."/>
            <person name="Derisi J."/>
            <person name="Roy S.W."/>
            <person name="Marshall W.F."/>
            <person name="Sood P."/>
        </authorList>
    </citation>
    <scope>NUCLEOTIDE SEQUENCE [LARGE SCALE GENOMIC DNA]</scope>
    <source>
        <strain evidence="3">WM001</strain>
    </source>
</reference>
<dbReference type="SFLD" id="SFLDG01140">
    <property type="entry name" value="C2.B:_Phosphomannomutase_and_P"/>
    <property type="match status" value="1"/>
</dbReference>
<dbReference type="OrthoDB" id="531008at2759"/>
<evidence type="ECO:0000259" key="2">
    <source>
        <dbReference type="Pfam" id="PF05116"/>
    </source>
</evidence>
<dbReference type="Gene3D" id="3.40.50.1000">
    <property type="entry name" value="HAD superfamily/HAD-like"/>
    <property type="match status" value="1"/>
</dbReference>
<dbReference type="Gene3D" id="3.90.1070.10">
    <property type="match status" value="1"/>
</dbReference>
<dbReference type="InterPro" id="IPR051518">
    <property type="entry name" value="Sucrose_Phosphatase"/>
</dbReference>